<comment type="caution">
    <text evidence="2">The sequence shown here is derived from an EMBL/GenBank/DDBJ whole genome shotgun (WGS) entry which is preliminary data.</text>
</comment>
<dbReference type="CDD" id="cd00104">
    <property type="entry name" value="KAZAL_FS"/>
    <property type="match status" value="1"/>
</dbReference>
<dbReference type="PROSITE" id="PS51465">
    <property type="entry name" value="KAZAL_2"/>
    <property type="match status" value="1"/>
</dbReference>
<gene>
    <name evidence="2" type="primary">THBI</name>
    <name evidence="2" type="ORF">Anas_08422</name>
</gene>
<dbReference type="InterPro" id="IPR002350">
    <property type="entry name" value="Kazal_dom"/>
</dbReference>
<sequence>MEAPSLDYLLDSPLYVTGFRNEGQQCAIPFILRPVCGSNGVTYDNNWALECEQRKNPGLRLAHEGPC</sequence>
<feature type="domain" description="Kazal-like" evidence="1">
    <location>
        <begin position="20"/>
        <end position="67"/>
    </location>
</feature>
<dbReference type="SUPFAM" id="SSF100895">
    <property type="entry name" value="Kazal-type serine protease inhibitors"/>
    <property type="match status" value="1"/>
</dbReference>
<reference evidence="2 3" key="1">
    <citation type="journal article" date="2019" name="PLoS Biol.">
        <title>Sex chromosomes control vertical transmission of feminizing Wolbachia symbionts in an isopod.</title>
        <authorList>
            <person name="Becking T."/>
            <person name="Chebbi M.A."/>
            <person name="Giraud I."/>
            <person name="Moumen B."/>
            <person name="Laverre T."/>
            <person name="Caubet Y."/>
            <person name="Peccoud J."/>
            <person name="Gilbert C."/>
            <person name="Cordaux R."/>
        </authorList>
    </citation>
    <scope>NUCLEOTIDE SEQUENCE [LARGE SCALE GENOMIC DNA]</scope>
    <source>
        <strain evidence="2">ANa2</strain>
        <tissue evidence="2">Whole body excluding digestive tract and cuticle</tissue>
    </source>
</reference>
<evidence type="ECO:0000313" key="2">
    <source>
        <dbReference type="EMBL" id="KAB7494611.1"/>
    </source>
</evidence>
<proteinExistence type="predicted"/>
<dbReference type="Pfam" id="PF00050">
    <property type="entry name" value="Kazal_1"/>
    <property type="match status" value="1"/>
</dbReference>
<accession>A0A5N5SKL4</accession>
<dbReference type="Gene3D" id="3.30.60.30">
    <property type="match status" value="1"/>
</dbReference>
<dbReference type="OrthoDB" id="6382205at2759"/>
<evidence type="ECO:0000313" key="3">
    <source>
        <dbReference type="Proteomes" id="UP000326759"/>
    </source>
</evidence>
<dbReference type="EMBL" id="SEYY01023771">
    <property type="protein sequence ID" value="KAB7494611.1"/>
    <property type="molecule type" value="Genomic_DNA"/>
</dbReference>
<dbReference type="SMART" id="SM00280">
    <property type="entry name" value="KAZAL"/>
    <property type="match status" value="1"/>
</dbReference>
<protein>
    <submittedName>
        <fullName evidence="2">Thrombin inhibitor rhodniin</fullName>
    </submittedName>
</protein>
<dbReference type="InterPro" id="IPR036058">
    <property type="entry name" value="Kazal_dom_sf"/>
</dbReference>
<keyword evidence="3" id="KW-1185">Reference proteome</keyword>
<dbReference type="Proteomes" id="UP000326759">
    <property type="component" value="Unassembled WGS sequence"/>
</dbReference>
<dbReference type="AlphaFoldDB" id="A0A5N5SKL4"/>
<organism evidence="2 3">
    <name type="scientific">Armadillidium nasatum</name>
    <dbReference type="NCBI Taxonomy" id="96803"/>
    <lineage>
        <taxon>Eukaryota</taxon>
        <taxon>Metazoa</taxon>
        <taxon>Ecdysozoa</taxon>
        <taxon>Arthropoda</taxon>
        <taxon>Crustacea</taxon>
        <taxon>Multicrustacea</taxon>
        <taxon>Malacostraca</taxon>
        <taxon>Eumalacostraca</taxon>
        <taxon>Peracarida</taxon>
        <taxon>Isopoda</taxon>
        <taxon>Oniscidea</taxon>
        <taxon>Crinocheta</taxon>
        <taxon>Armadillidiidae</taxon>
        <taxon>Armadillidium</taxon>
    </lineage>
</organism>
<name>A0A5N5SKL4_9CRUS</name>
<evidence type="ECO:0000259" key="1">
    <source>
        <dbReference type="PROSITE" id="PS51465"/>
    </source>
</evidence>